<reference evidence="1 2" key="1">
    <citation type="submission" date="2010-01" db="EMBL/GenBank/DDBJ databases">
        <authorList>
            <person name="Weinstock G."/>
            <person name="Sodergren E."/>
            <person name="Clifton S."/>
            <person name="Fulton L."/>
            <person name="Fulton B."/>
            <person name="Courtney L."/>
            <person name="Fronick C."/>
            <person name="Harrison M."/>
            <person name="Strong C."/>
            <person name="Farmer C."/>
            <person name="Delahaunty K."/>
            <person name="Markovic C."/>
            <person name="Hall O."/>
            <person name="Minx P."/>
            <person name="Tomlinson C."/>
            <person name="Mitreva M."/>
            <person name="Nelson J."/>
            <person name="Hou S."/>
            <person name="Wollam A."/>
            <person name="Pepin K.H."/>
            <person name="Johnson M."/>
            <person name="Bhonagiri V."/>
            <person name="Nash W.E."/>
            <person name="Warren W."/>
            <person name="Chinwalla A."/>
            <person name="Mardis E.R."/>
            <person name="Wilson R.K."/>
        </authorList>
    </citation>
    <scope>NUCLEOTIDE SEQUENCE [LARGE SCALE GENOMIC DNA]</scope>
    <source>
        <strain evidence="1 2">DSM 13479</strain>
    </source>
</reference>
<sequence>MCDRQQCLTRFDVNHDAPDYKSGAFYSLILYQPVIHTAESRMIPLKDELTKPNFRRIQQ</sequence>
<gene>
    <name evidence="1" type="ORF">CLOSTHATH_05175</name>
</gene>
<evidence type="ECO:0000313" key="2">
    <source>
        <dbReference type="Proteomes" id="UP000004968"/>
    </source>
</evidence>
<evidence type="ECO:0000313" key="1">
    <source>
        <dbReference type="EMBL" id="EFC96632.1"/>
    </source>
</evidence>
<dbReference type="Proteomes" id="UP000004968">
    <property type="component" value="Unassembled WGS sequence"/>
</dbReference>
<name>D3ANH3_9FIRM</name>
<dbReference type="EMBL" id="ACIO01000514">
    <property type="protein sequence ID" value="EFC96632.1"/>
    <property type="molecule type" value="Genomic_DNA"/>
</dbReference>
<accession>D3ANH3</accession>
<protein>
    <submittedName>
        <fullName evidence="1">Uncharacterized protein</fullName>
    </submittedName>
</protein>
<organism evidence="1 2">
    <name type="scientific">Hungatella hathewayi DSM 13479</name>
    <dbReference type="NCBI Taxonomy" id="566550"/>
    <lineage>
        <taxon>Bacteria</taxon>
        <taxon>Bacillati</taxon>
        <taxon>Bacillota</taxon>
        <taxon>Clostridia</taxon>
        <taxon>Lachnospirales</taxon>
        <taxon>Lachnospiraceae</taxon>
        <taxon>Hungatella</taxon>
    </lineage>
</organism>
<comment type="caution">
    <text evidence="1">The sequence shown here is derived from an EMBL/GenBank/DDBJ whole genome shotgun (WGS) entry which is preliminary data.</text>
</comment>
<dbReference type="HOGENOM" id="CLU_2954273_0_0_9"/>
<dbReference type="AlphaFoldDB" id="D3ANH3"/>
<proteinExistence type="predicted"/>